<dbReference type="PROSITE" id="PS50082">
    <property type="entry name" value="WD_REPEATS_2"/>
    <property type="match status" value="5"/>
</dbReference>
<dbReference type="InterPro" id="IPR020472">
    <property type="entry name" value="WD40_PAC1"/>
</dbReference>
<keyword evidence="11" id="KW-0007">Acetylation</keyword>
<dbReference type="SUPFAM" id="SSF50978">
    <property type="entry name" value="WD40 repeat-like"/>
    <property type="match status" value="1"/>
</dbReference>
<evidence type="ECO:0000313" key="23">
    <source>
        <dbReference type="EMBL" id="AEO35338.1"/>
    </source>
</evidence>
<comment type="similarity">
    <text evidence="2">Belongs to the WD repeat RRP9 family.</text>
</comment>
<evidence type="ECO:0000256" key="16">
    <source>
        <dbReference type="ARBA" id="ARBA00074377"/>
    </source>
</evidence>
<dbReference type="CDD" id="cd00200">
    <property type="entry name" value="WD40"/>
    <property type="match status" value="1"/>
</dbReference>
<keyword evidence="3" id="KW-0488">Methylation</keyword>
<dbReference type="PANTHER" id="PTHR19865:SF0">
    <property type="entry name" value="U3 SMALL NUCLEOLAR RNA-INTERACTING PROTEIN 2"/>
    <property type="match status" value="1"/>
</dbReference>
<evidence type="ECO:0000256" key="4">
    <source>
        <dbReference type="ARBA" id="ARBA00022499"/>
    </source>
</evidence>
<keyword evidence="12" id="KW-0539">Nucleus</keyword>
<keyword evidence="6" id="KW-0597">Phosphoprotein</keyword>
<keyword evidence="20" id="KW-0175">Coiled coil</keyword>
<dbReference type="GO" id="GO:0006364">
    <property type="term" value="P:rRNA processing"/>
    <property type="evidence" value="ECO:0007669"/>
    <property type="project" value="UniProtKB-KW"/>
</dbReference>
<evidence type="ECO:0000256" key="7">
    <source>
        <dbReference type="ARBA" id="ARBA00022574"/>
    </source>
</evidence>
<keyword evidence="4" id="KW-1017">Isopeptide bond</keyword>
<dbReference type="InterPro" id="IPR036322">
    <property type="entry name" value="WD40_repeat_dom_sf"/>
</dbReference>
<comment type="function">
    <text evidence="14">Component of a nucleolar small nuclear ribonucleoprotein particle (snoRNP) thought to participate in the processing and modification of pre-ribosomal RNA (pre-rRNA). Part of the small subunit (SSU) processome, first precursor of the small eukaryotic ribosomal subunit. During the assembly of the SSU processome in the nucleolus, many ribosome biogenesis factors, an RNA chaperone and ribosomal proteins associate with the nascent pre-rRNA and work in concert to generate RNA folding, modifications, rearrangements and cleavage as well as targeted degradation of pre-ribosomal RNA by the RNA exosome.</text>
</comment>
<feature type="repeat" description="WD" evidence="19">
    <location>
        <begin position="363"/>
        <end position="393"/>
    </location>
</feature>
<keyword evidence="9" id="KW-0832">Ubl conjugation</keyword>
<dbReference type="PROSITE" id="PS50294">
    <property type="entry name" value="WD_REPEATS_REGION"/>
    <property type="match status" value="2"/>
</dbReference>
<evidence type="ECO:0000256" key="11">
    <source>
        <dbReference type="ARBA" id="ARBA00022990"/>
    </source>
</evidence>
<comment type="subunit">
    <text evidence="15">Interacts specifically with the U3 small nucleolar RNA (U3 snoRNA). Binds a sub-fragment of the U3 snoRNA surrounding the B/C motif (3UBC). This association with the U3BC RNA is dependent on the binding of a protein called 15.5K to the box B/C motif. The association of the protein with the U3BC RNA was found to be also dependent on a conserved RNA structure that flanks the box B/C motif. Part of the small subunit (SSU) processome, composed of more than 70 proteins and the RNA chaperone small nucleolar RNA (snoRNA) U3.</text>
</comment>
<feature type="repeat" description="WD" evidence="19">
    <location>
        <begin position="280"/>
        <end position="321"/>
    </location>
</feature>
<evidence type="ECO:0000256" key="8">
    <source>
        <dbReference type="ARBA" id="ARBA00022737"/>
    </source>
</evidence>
<evidence type="ECO:0000256" key="9">
    <source>
        <dbReference type="ARBA" id="ARBA00022843"/>
    </source>
</evidence>
<dbReference type="FunFam" id="2.130.10.10:FF:000143">
    <property type="entry name" value="U3 small nucleolar RNA-interacting protein 2 isoform X2"/>
    <property type="match status" value="1"/>
</dbReference>
<evidence type="ECO:0000256" key="19">
    <source>
        <dbReference type="PROSITE-ProRule" id="PRU00221"/>
    </source>
</evidence>
<evidence type="ECO:0000256" key="17">
    <source>
        <dbReference type="ARBA" id="ARBA00076054"/>
    </source>
</evidence>
<feature type="repeat" description="WD" evidence="19">
    <location>
        <begin position="238"/>
        <end position="279"/>
    </location>
</feature>
<sequence length="509" mass="56087">MAARRLFCCFVCTACLLRYLSCTRDTFHPYFRTSVITSTAAMPFFIRKAGAGGRSQQRLKDRKKRPGSTANSGLGAKKSKRLSKGKITNEVISSDSEEENDVVLGGRHVSEDEEDLETEQEKKLRLAKKYLAEIEKQEKEKLDAEEVDRAVVSHRLRTDLLEQSGKLHKRIAQNVKGVDDEHTLTLKGHKLSPTCVTISHDGQYIFSGSKDCSIIKWCAKTGKRLCTAHGAKKGQDTNSAHGGHVLAIAISSDGNFLASGCQLKVIFIWNPATLQRIHAFQGHRGAVTGVAFRTGSHQLFSCSEDRSVKVWNLDEMAYVETLFGHQDAVTAIDSYARERAVTAGGRDNTVRIWKIPEESQLVYQSHSCSVDCVKMINEQHFVSGGDDGSLSLWTALKKKPTCAVRQAHGSRDGSPLWLTAVAAVRCTDLVASASWNGEIKLWSSGEECKKLTEVASIPAAGFVNSLAFSNSGDVLVAAVGQEHRLGRWWNLREVKNCIMVFPLAFSDVK</sequence>
<evidence type="ECO:0000256" key="2">
    <source>
        <dbReference type="ARBA" id="ARBA00006777"/>
    </source>
</evidence>
<name>G3MPC0_AMBMU</name>
<keyword evidence="8" id="KW-0677">Repeat</keyword>
<evidence type="ECO:0000256" key="3">
    <source>
        <dbReference type="ARBA" id="ARBA00022481"/>
    </source>
</evidence>
<evidence type="ECO:0000256" key="20">
    <source>
        <dbReference type="SAM" id="Coils"/>
    </source>
</evidence>
<reference evidence="23" key="1">
    <citation type="journal article" date="2011" name="PLoS ONE">
        <title>A deep insight into the sialotranscriptome of the gulf coast tick, Amblyomma maculatum.</title>
        <authorList>
            <person name="Karim S."/>
            <person name="Singh P."/>
            <person name="Ribeiro J.M."/>
        </authorList>
    </citation>
    <scope>NUCLEOTIDE SEQUENCE</scope>
    <source>
        <tissue evidence="23">Salivary gland</tissue>
    </source>
</reference>
<keyword evidence="13" id="KW-0687">Ribonucleoprotein</keyword>
<keyword evidence="7 19" id="KW-0853">WD repeat</keyword>
<evidence type="ECO:0000256" key="15">
    <source>
        <dbReference type="ARBA" id="ARBA00065513"/>
    </source>
</evidence>
<feature type="chain" id="PRO_5003447722" description="U3 small nucleolar RNA-interacting protein 2" evidence="22">
    <location>
        <begin position="23"/>
        <end position="509"/>
    </location>
</feature>
<keyword evidence="10" id="KW-0694">RNA-binding</keyword>
<dbReference type="InterPro" id="IPR039241">
    <property type="entry name" value="Rrp9-like"/>
</dbReference>
<evidence type="ECO:0000256" key="12">
    <source>
        <dbReference type="ARBA" id="ARBA00023242"/>
    </source>
</evidence>
<evidence type="ECO:0000256" key="1">
    <source>
        <dbReference type="ARBA" id="ARBA00004604"/>
    </source>
</evidence>
<feature type="signal peptide" evidence="22">
    <location>
        <begin position="1"/>
        <end position="22"/>
    </location>
</feature>
<feature type="repeat" description="WD" evidence="19">
    <location>
        <begin position="322"/>
        <end position="363"/>
    </location>
</feature>
<evidence type="ECO:0000256" key="6">
    <source>
        <dbReference type="ARBA" id="ARBA00022553"/>
    </source>
</evidence>
<dbReference type="GO" id="GO:0034511">
    <property type="term" value="F:U3 snoRNA binding"/>
    <property type="evidence" value="ECO:0007669"/>
    <property type="project" value="InterPro"/>
</dbReference>
<dbReference type="PRINTS" id="PR00320">
    <property type="entry name" value="GPROTEINBRPT"/>
</dbReference>
<evidence type="ECO:0000256" key="18">
    <source>
        <dbReference type="ARBA" id="ARBA00077445"/>
    </source>
</evidence>
<dbReference type="GO" id="GO:0032040">
    <property type="term" value="C:small-subunit processome"/>
    <property type="evidence" value="ECO:0007669"/>
    <property type="project" value="TreeGrafter"/>
</dbReference>
<dbReference type="InterPro" id="IPR015943">
    <property type="entry name" value="WD40/YVTN_repeat-like_dom_sf"/>
</dbReference>
<dbReference type="PANTHER" id="PTHR19865">
    <property type="entry name" value="U3 SMALL NUCLEOLAR RNA INTERACTING PROTEIN 2"/>
    <property type="match status" value="1"/>
</dbReference>
<protein>
    <recommendedName>
        <fullName evidence="16">U3 small nucleolar RNA-interacting protein 2</fullName>
    </recommendedName>
    <alternativeName>
        <fullName evidence="18">RRP9 homolog</fullName>
    </alternativeName>
    <alternativeName>
        <fullName evidence="17">U3 small nucleolar ribonucleoprotein-associated 55 kDa protein</fullName>
    </alternativeName>
</protein>
<evidence type="ECO:0000256" key="22">
    <source>
        <dbReference type="SAM" id="SignalP"/>
    </source>
</evidence>
<dbReference type="Gene3D" id="2.130.10.10">
    <property type="entry name" value="YVTN repeat-like/Quinoprotein amine dehydrogenase"/>
    <property type="match status" value="1"/>
</dbReference>
<comment type="subcellular location">
    <subcellularLocation>
        <location evidence="1">Nucleus</location>
        <location evidence="1">Nucleolus</location>
    </subcellularLocation>
</comment>
<evidence type="ECO:0000256" key="10">
    <source>
        <dbReference type="ARBA" id="ARBA00022884"/>
    </source>
</evidence>
<evidence type="ECO:0000256" key="5">
    <source>
        <dbReference type="ARBA" id="ARBA00022552"/>
    </source>
</evidence>
<dbReference type="AlphaFoldDB" id="G3MPC0"/>
<dbReference type="InterPro" id="IPR019775">
    <property type="entry name" value="WD40_repeat_CS"/>
</dbReference>
<proteinExistence type="evidence at transcript level"/>
<evidence type="ECO:0000256" key="21">
    <source>
        <dbReference type="SAM" id="MobiDB-lite"/>
    </source>
</evidence>
<feature type="coiled-coil region" evidence="20">
    <location>
        <begin position="109"/>
        <end position="147"/>
    </location>
</feature>
<dbReference type="InterPro" id="IPR001680">
    <property type="entry name" value="WD40_rpt"/>
</dbReference>
<feature type="region of interest" description="Disordered" evidence="21">
    <location>
        <begin position="51"/>
        <end position="99"/>
    </location>
</feature>
<dbReference type="EMBL" id="JO843721">
    <property type="protein sequence ID" value="AEO35338.1"/>
    <property type="molecule type" value="mRNA"/>
</dbReference>
<dbReference type="SMART" id="SM00320">
    <property type="entry name" value="WD40"/>
    <property type="match status" value="7"/>
</dbReference>
<feature type="repeat" description="WD" evidence="19">
    <location>
        <begin position="186"/>
        <end position="227"/>
    </location>
</feature>
<keyword evidence="5" id="KW-0698">rRNA processing</keyword>
<evidence type="ECO:0000256" key="14">
    <source>
        <dbReference type="ARBA" id="ARBA00055322"/>
    </source>
</evidence>
<organism evidence="23">
    <name type="scientific">Amblyomma maculatum</name>
    <name type="common">Gulf Coast tick</name>
    <dbReference type="NCBI Taxonomy" id="34609"/>
    <lineage>
        <taxon>Eukaryota</taxon>
        <taxon>Metazoa</taxon>
        <taxon>Ecdysozoa</taxon>
        <taxon>Arthropoda</taxon>
        <taxon>Chelicerata</taxon>
        <taxon>Arachnida</taxon>
        <taxon>Acari</taxon>
        <taxon>Parasitiformes</taxon>
        <taxon>Ixodida</taxon>
        <taxon>Ixodoidea</taxon>
        <taxon>Ixodidae</taxon>
        <taxon>Amblyomminae</taxon>
        <taxon>Amblyomma</taxon>
    </lineage>
</organism>
<accession>G3MPC0</accession>
<keyword evidence="22" id="KW-0732">Signal</keyword>
<dbReference type="PROSITE" id="PS00678">
    <property type="entry name" value="WD_REPEATS_1"/>
    <property type="match status" value="1"/>
</dbReference>
<dbReference type="Pfam" id="PF00400">
    <property type="entry name" value="WD40"/>
    <property type="match status" value="5"/>
</dbReference>
<evidence type="ECO:0000256" key="13">
    <source>
        <dbReference type="ARBA" id="ARBA00023274"/>
    </source>
</evidence>